<feature type="domain" description="SLH" evidence="2">
    <location>
        <begin position="167"/>
        <end position="223"/>
    </location>
</feature>
<dbReference type="PROSITE" id="PS51272">
    <property type="entry name" value="SLH"/>
    <property type="match status" value="2"/>
</dbReference>
<evidence type="ECO:0000259" key="2">
    <source>
        <dbReference type="PROSITE" id="PS51272"/>
    </source>
</evidence>
<dbReference type="PANTHER" id="PTHR43308">
    <property type="entry name" value="OUTER MEMBRANE PROTEIN ALPHA-RELATED"/>
    <property type="match status" value="1"/>
</dbReference>
<dbReference type="InterPro" id="IPR051465">
    <property type="entry name" value="Cell_Envelope_Struct_Comp"/>
</dbReference>
<reference evidence="3 4" key="1">
    <citation type="submission" date="2024-06" db="EMBL/GenBank/DDBJ databases">
        <title>Genomic Encyclopedia of Type Strains, Phase IV (KMG-IV): sequencing the most valuable type-strain genomes for metagenomic binning, comparative biology and taxonomic classification.</title>
        <authorList>
            <person name="Goeker M."/>
        </authorList>
    </citation>
    <scope>NUCLEOTIDE SEQUENCE [LARGE SCALE GENOMIC DNA]</scope>
    <source>
        <strain evidence="3 4">DSM 21460</strain>
    </source>
</reference>
<feature type="compositionally biased region" description="Basic and acidic residues" evidence="1">
    <location>
        <begin position="94"/>
        <end position="103"/>
    </location>
</feature>
<proteinExistence type="predicted"/>
<evidence type="ECO:0000313" key="4">
    <source>
        <dbReference type="Proteomes" id="UP001549162"/>
    </source>
</evidence>
<name>A0ABV2J8W4_9FIRM</name>
<dbReference type="Pfam" id="PF00395">
    <property type="entry name" value="SLH"/>
    <property type="match status" value="3"/>
</dbReference>
<comment type="caution">
    <text evidence="3">The sequence shown here is derived from an EMBL/GenBank/DDBJ whole genome shotgun (WGS) entry which is preliminary data.</text>
</comment>
<dbReference type="InterPro" id="IPR001119">
    <property type="entry name" value="SLH_dom"/>
</dbReference>
<dbReference type="Proteomes" id="UP001549162">
    <property type="component" value="Unassembled WGS sequence"/>
</dbReference>
<protein>
    <recommendedName>
        <fullName evidence="2">SLH domain-containing protein</fullName>
    </recommendedName>
</protein>
<organism evidence="3 4">
    <name type="scientific">Peptoniphilus olsenii</name>
    <dbReference type="NCBI Taxonomy" id="411570"/>
    <lineage>
        <taxon>Bacteria</taxon>
        <taxon>Bacillati</taxon>
        <taxon>Bacillota</taxon>
        <taxon>Tissierellia</taxon>
        <taxon>Tissierellales</taxon>
        <taxon>Peptoniphilaceae</taxon>
        <taxon>Peptoniphilus</taxon>
    </lineage>
</organism>
<accession>A0ABV2J8W4</accession>
<evidence type="ECO:0000313" key="3">
    <source>
        <dbReference type="EMBL" id="MET3617073.1"/>
    </source>
</evidence>
<keyword evidence="4" id="KW-1185">Reference proteome</keyword>
<evidence type="ECO:0000256" key="1">
    <source>
        <dbReference type="SAM" id="MobiDB-lite"/>
    </source>
</evidence>
<gene>
    <name evidence="3" type="ORF">ABID14_000701</name>
</gene>
<sequence>MKNLKHQPSQMASMHKRCMVLDLLKKKIVKPQEIKEILDGSSKEINFIPKKDLTIVYEYRKDINTSKKGNEDSTVPTPKPKENDKNIPSPFPKNDNREKDKFNNRKRNKISIKHIYKNMPEIKKTVETKYKAYIKGYEGNLIKPNAKLTRAEVAMMISNIKGLDKNITNSKLSDVDGKWYSSAINNIYEKELIKGYPDGSYKPDSLVTRAEFVQIIKSMDKSNVSKAPFTDIKGHWAEDAINIAYGNGRIKGYGDGTFKPDANITRAEADTILNSLTGRKIDKSLLDKEVENGKNFADLDKNHWAYYELLSAATDY</sequence>
<dbReference type="EMBL" id="JBEPMA010000003">
    <property type="protein sequence ID" value="MET3617073.1"/>
    <property type="molecule type" value="Genomic_DNA"/>
</dbReference>
<feature type="domain" description="SLH" evidence="2">
    <location>
        <begin position="224"/>
        <end position="287"/>
    </location>
</feature>
<feature type="region of interest" description="Disordered" evidence="1">
    <location>
        <begin position="66"/>
        <end position="107"/>
    </location>
</feature>